<dbReference type="PROSITE" id="PS01311">
    <property type="entry name" value="LGT"/>
    <property type="match status" value="1"/>
</dbReference>
<reference evidence="8 9" key="1">
    <citation type="submission" date="2014-11" db="EMBL/GenBank/DDBJ databases">
        <title>A Rickettsiales Symbiont of Amoebae With Ancient Features.</title>
        <authorList>
            <person name="Schulz F."/>
            <person name="Martijn J."/>
            <person name="Wascher F."/>
            <person name="Kostanjsek R."/>
            <person name="Ettema T.J."/>
            <person name="Horn M."/>
        </authorList>
    </citation>
    <scope>NUCLEOTIDE SEQUENCE [LARGE SCALE GENOMIC DNA]</scope>
    <source>
        <strain evidence="8 9">UWC36</strain>
    </source>
</reference>
<comment type="caution">
    <text evidence="8">The sequence shown here is derived from an EMBL/GenBank/DDBJ whole genome shotgun (WGS) entry which is preliminary data.</text>
</comment>
<evidence type="ECO:0000313" key="8">
    <source>
        <dbReference type="EMBL" id="KIE05073.1"/>
    </source>
</evidence>
<dbReference type="EMBL" id="JSWE01000124">
    <property type="protein sequence ID" value="KIE05073.1"/>
    <property type="molecule type" value="Genomic_DNA"/>
</dbReference>
<keyword evidence="8" id="KW-0449">Lipoprotein</keyword>
<dbReference type="EC" id="2.5.1.145" evidence="7"/>
<dbReference type="Proteomes" id="UP000031258">
    <property type="component" value="Unassembled WGS sequence"/>
</dbReference>
<comment type="similarity">
    <text evidence="1 7">Belongs to the Lgt family.</text>
</comment>
<comment type="pathway">
    <text evidence="7">Protein modification; lipoprotein biosynthesis (diacylglyceryl transfer).</text>
</comment>
<evidence type="ECO:0000256" key="5">
    <source>
        <dbReference type="ARBA" id="ARBA00022989"/>
    </source>
</evidence>
<feature type="transmembrane region" description="Helical" evidence="7">
    <location>
        <begin position="188"/>
        <end position="206"/>
    </location>
</feature>
<evidence type="ECO:0000256" key="4">
    <source>
        <dbReference type="ARBA" id="ARBA00022692"/>
    </source>
</evidence>
<dbReference type="AlphaFoldDB" id="A0A0C1QLX4"/>
<feature type="binding site" evidence="7">
    <location>
        <position position="150"/>
    </location>
    <ligand>
        <name>a 1,2-diacyl-sn-glycero-3-phospho-(1'-sn-glycerol)</name>
        <dbReference type="ChEBI" id="CHEBI:64716"/>
    </ligand>
</feature>
<dbReference type="NCBIfam" id="TIGR00544">
    <property type="entry name" value="lgt"/>
    <property type="match status" value="1"/>
</dbReference>
<dbReference type="PANTHER" id="PTHR30589">
    <property type="entry name" value="PROLIPOPROTEIN DIACYLGLYCERYL TRANSFERASE"/>
    <property type="match status" value="1"/>
</dbReference>
<keyword evidence="2 7" id="KW-1003">Cell membrane</keyword>
<dbReference type="InterPro" id="IPR001640">
    <property type="entry name" value="Lgt"/>
</dbReference>
<protein>
    <recommendedName>
        <fullName evidence="7">Phosphatidylglycerol--prolipoprotein diacylglyceryl transferase</fullName>
        <ecNumber evidence="7">2.5.1.145</ecNumber>
    </recommendedName>
</protein>
<feature type="transmembrane region" description="Helical" evidence="7">
    <location>
        <begin position="30"/>
        <end position="48"/>
    </location>
</feature>
<keyword evidence="9" id="KW-1185">Reference proteome</keyword>
<feature type="transmembrane region" description="Helical" evidence="7">
    <location>
        <begin position="213"/>
        <end position="230"/>
    </location>
</feature>
<dbReference type="Pfam" id="PF01790">
    <property type="entry name" value="LGT"/>
    <property type="match status" value="1"/>
</dbReference>
<evidence type="ECO:0000256" key="3">
    <source>
        <dbReference type="ARBA" id="ARBA00022679"/>
    </source>
</evidence>
<evidence type="ECO:0000256" key="2">
    <source>
        <dbReference type="ARBA" id="ARBA00022475"/>
    </source>
</evidence>
<dbReference type="HAMAP" id="MF_01147">
    <property type="entry name" value="Lgt"/>
    <property type="match status" value="1"/>
</dbReference>
<organism evidence="8 9">
    <name type="scientific">Candidatus Jidaibacter acanthamoebae</name>
    <dbReference type="NCBI Taxonomy" id="86105"/>
    <lineage>
        <taxon>Bacteria</taxon>
        <taxon>Pseudomonadati</taxon>
        <taxon>Pseudomonadota</taxon>
        <taxon>Alphaproteobacteria</taxon>
        <taxon>Rickettsiales</taxon>
        <taxon>Candidatus Midichloriaceae</taxon>
        <taxon>Candidatus Jidaibacter</taxon>
    </lineage>
</organism>
<dbReference type="STRING" id="86105.NF27_EY01690"/>
<comment type="catalytic activity">
    <reaction evidence="7">
        <text>L-cysteinyl-[prolipoprotein] + a 1,2-diacyl-sn-glycero-3-phospho-(1'-sn-glycerol) = an S-1,2-diacyl-sn-glyceryl-L-cysteinyl-[prolipoprotein] + sn-glycerol 1-phosphate + H(+)</text>
        <dbReference type="Rhea" id="RHEA:56712"/>
        <dbReference type="Rhea" id="RHEA-COMP:14679"/>
        <dbReference type="Rhea" id="RHEA-COMP:14680"/>
        <dbReference type="ChEBI" id="CHEBI:15378"/>
        <dbReference type="ChEBI" id="CHEBI:29950"/>
        <dbReference type="ChEBI" id="CHEBI:57685"/>
        <dbReference type="ChEBI" id="CHEBI:64716"/>
        <dbReference type="ChEBI" id="CHEBI:140658"/>
        <dbReference type="EC" id="2.5.1.145"/>
    </reaction>
</comment>
<dbReference type="GO" id="GO:0008961">
    <property type="term" value="F:phosphatidylglycerol-prolipoprotein diacylglyceryl transferase activity"/>
    <property type="evidence" value="ECO:0007669"/>
    <property type="project" value="UniProtKB-UniRule"/>
</dbReference>
<proteinExistence type="inferred from homology"/>
<keyword evidence="6 7" id="KW-0472">Membrane</keyword>
<evidence type="ECO:0000313" key="9">
    <source>
        <dbReference type="Proteomes" id="UP000031258"/>
    </source>
</evidence>
<feature type="transmembrane region" description="Helical" evidence="7">
    <location>
        <begin position="242"/>
        <end position="266"/>
    </location>
</feature>
<evidence type="ECO:0000256" key="6">
    <source>
        <dbReference type="ARBA" id="ARBA00023136"/>
    </source>
</evidence>
<feature type="transmembrane region" description="Helical" evidence="7">
    <location>
        <begin position="131"/>
        <end position="152"/>
    </location>
</feature>
<gene>
    <name evidence="8" type="primary">lgt_2</name>
    <name evidence="7" type="synonym">lgt</name>
    <name evidence="8" type="ORF">NF27_EY01690</name>
</gene>
<accession>A0A0C1QLX4</accession>
<evidence type="ECO:0000256" key="1">
    <source>
        <dbReference type="ARBA" id="ARBA00007150"/>
    </source>
</evidence>
<dbReference type="PATRIC" id="fig|86105.3.peg.1241"/>
<feature type="transmembrane region" description="Helical" evidence="7">
    <location>
        <begin position="68"/>
        <end position="87"/>
    </location>
</feature>
<dbReference type="PANTHER" id="PTHR30589:SF0">
    <property type="entry name" value="PHOSPHATIDYLGLYCEROL--PROLIPOPROTEIN DIACYLGLYCERYL TRANSFERASE"/>
    <property type="match status" value="1"/>
</dbReference>
<dbReference type="UniPathway" id="UPA00664"/>
<comment type="subcellular location">
    <subcellularLocation>
        <location evidence="7">Cell membrane</location>
        <topology evidence="7">Multi-pass membrane protein</topology>
    </subcellularLocation>
</comment>
<feature type="transmembrane region" description="Helical" evidence="7">
    <location>
        <begin position="107"/>
        <end position="124"/>
    </location>
</feature>
<dbReference type="GO" id="GO:0005886">
    <property type="term" value="C:plasma membrane"/>
    <property type="evidence" value="ECO:0007669"/>
    <property type="project" value="UniProtKB-SubCell"/>
</dbReference>
<dbReference type="GO" id="GO:0042158">
    <property type="term" value="P:lipoprotein biosynthetic process"/>
    <property type="evidence" value="ECO:0007669"/>
    <property type="project" value="UniProtKB-UniRule"/>
</dbReference>
<keyword evidence="8" id="KW-0328">Glycosyltransferase</keyword>
<keyword evidence="4 7" id="KW-0812">Transmembrane</keyword>
<name>A0A0C1QLX4_9RICK</name>
<keyword evidence="5 7" id="KW-1133">Transmembrane helix</keyword>
<sequence>MILFYYYKSMLAIIFPQINPVAFSIGFFDIRWYSLAYIAGIFIGYYLFIHLAGKSGYEISKKALDDIIVYFIAGIMIGGRLGFVLFYDLDRYLTEPFAIFKTWEGGMSFHGALIGLIMAIYLLCRKHKLQLLRLFDLLCCVVSPGIFLGRIANFINGELYGRVTDVEWGIIFPHAGYLPRHPSQLYEALGEGLILFAVMQLLFHFTNLRNKKGALTGIFLIGYSTIRMLIENFREPDFQVGYVFNSLTLGQLLCMPMLMLGIFLLFRRTLIK</sequence>
<comment type="function">
    <text evidence="7">Catalyzes the transfer of the diacylglyceryl group from phosphatidylglycerol to the sulfhydryl group of the N-terminal cysteine of a prolipoprotein, the first step in the formation of mature lipoproteins.</text>
</comment>
<keyword evidence="3 7" id="KW-0808">Transferase</keyword>
<evidence type="ECO:0000256" key="7">
    <source>
        <dbReference type="HAMAP-Rule" id="MF_01147"/>
    </source>
</evidence>